<dbReference type="EMBL" id="JARAOO010000002">
    <property type="protein sequence ID" value="KAJ7979940.1"/>
    <property type="molecule type" value="Genomic_DNA"/>
</dbReference>
<dbReference type="PANTHER" id="PTHR46293:SF3">
    <property type="entry name" value="E3 UBIQUITIN PROTEIN LIGASE DRIPH-RELATED"/>
    <property type="match status" value="1"/>
</dbReference>
<evidence type="ECO:0000313" key="7">
    <source>
        <dbReference type="EMBL" id="KAJ7979940.1"/>
    </source>
</evidence>
<dbReference type="CDD" id="cd16525">
    <property type="entry name" value="RING-HC_PCGF"/>
    <property type="match status" value="1"/>
</dbReference>
<evidence type="ECO:0000313" key="8">
    <source>
        <dbReference type="Proteomes" id="UP001163823"/>
    </source>
</evidence>
<dbReference type="SMART" id="SM00184">
    <property type="entry name" value="RING"/>
    <property type="match status" value="1"/>
</dbReference>
<evidence type="ECO:0000256" key="2">
    <source>
        <dbReference type="ARBA" id="ARBA00022771"/>
    </source>
</evidence>
<comment type="caution">
    <text evidence="7">The sequence shown here is derived from an EMBL/GenBank/DDBJ whole genome shotgun (WGS) entry which is preliminary data.</text>
</comment>
<dbReference type="InterPro" id="IPR001841">
    <property type="entry name" value="Znf_RING"/>
</dbReference>
<feature type="domain" description="RING-type" evidence="6">
    <location>
        <begin position="21"/>
        <end position="62"/>
    </location>
</feature>
<feature type="region of interest" description="Disordered" evidence="5">
    <location>
        <begin position="265"/>
        <end position="286"/>
    </location>
</feature>
<dbReference type="PANTHER" id="PTHR46293">
    <property type="entry name" value="E3 UBIQUITIN PROTEIN LIGASE DRIP1"/>
    <property type="match status" value="1"/>
</dbReference>
<accession>A0AAD7QEU5</accession>
<protein>
    <submittedName>
        <fullName evidence="7">E3 ubiquitin protein ligase DRIP2</fullName>
    </submittedName>
</protein>
<dbReference type="InterPro" id="IPR017907">
    <property type="entry name" value="Znf_RING_CS"/>
</dbReference>
<dbReference type="Proteomes" id="UP001163823">
    <property type="component" value="Chromosome 2"/>
</dbReference>
<keyword evidence="2 4" id="KW-0863">Zinc-finger</keyword>
<name>A0AAD7QEU5_QUISA</name>
<keyword evidence="3" id="KW-0862">Zinc</keyword>
<dbReference type="PROSITE" id="PS50089">
    <property type="entry name" value="ZF_RING_2"/>
    <property type="match status" value="1"/>
</dbReference>
<dbReference type="Gene3D" id="3.30.40.10">
    <property type="entry name" value="Zinc/RING finger domain, C3HC4 (zinc finger)"/>
    <property type="match status" value="1"/>
</dbReference>
<evidence type="ECO:0000256" key="3">
    <source>
        <dbReference type="ARBA" id="ARBA00022833"/>
    </source>
</evidence>
<evidence type="ECO:0000256" key="4">
    <source>
        <dbReference type="PROSITE-ProRule" id="PRU00175"/>
    </source>
</evidence>
<dbReference type="KEGG" id="qsa:O6P43_003282"/>
<dbReference type="GO" id="GO:0004842">
    <property type="term" value="F:ubiquitin-protein transferase activity"/>
    <property type="evidence" value="ECO:0007669"/>
    <property type="project" value="InterPro"/>
</dbReference>
<evidence type="ECO:0000256" key="1">
    <source>
        <dbReference type="ARBA" id="ARBA00022723"/>
    </source>
</evidence>
<organism evidence="7 8">
    <name type="scientific">Quillaja saponaria</name>
    <name type="common">Soap bark tree</name>
    <dbReference type="NCBI Taxonomy" id="32244"/>
    <lineage>
        <taxon>Eukaryota</taxon>
        <taxon>Viridiplantae</taxon>
        <taxon>Streptophyta</taxon>
        <taxon>Embryophyta</taxon>
        <taxon>Tracheophyta</taxon>
        <taxon>Spermatophyta</taxon>
        <taxon>Magnoliopsida</taxon>
        <taxon>eudicotyledons</taxon>
        <taxon>Gunneridae</taxon>
        <taxon>Pentapetalae</taxon>
        <taxon>rosids</taxon>
        <taxon>fabids</taxon>
        <taxon>Fabales</taxon>
        <taxon>Quillajaceae</taxon>
        <taxon>Quillaja</taxon>
    </lineage>
</organism>
<keyword evidence="8" id="KW-1185">Reference proteome</keyword>
<reference evidence="7" key="1">
    <citation type="journal article" date="2023" name="Science">
        <title>Elucidation of the pathway for biosynthesis of saponin adjuvants from the soapbark tree.</title>
        <authorList>
            <person name="Reed J."/>
            <person name="Orme A."/>
            <person name="El-Demerdash A."/>
            <person name="Owen C."/>
            <person name="Martin L.B.B."/>
            <person name="Misra R.C."/>
            <person name="Kikuchi S."/>
            <person name="Rejzek M."/>
            <person name="Martin A.C."/>
            <person name="Harkess A."/>
            <person name="Leebens-Mack J."/>
            <person name="Louveau T."/>
            <person name="Stephenson M.J."/>
            <person name="Osbourn A."/>
        </authorList>
    </citation>
    <scope>NUCLEOTIDE SEQUENCE</scope>
    <source>
        <strain evidence="7">S10</strain>
    </source>
</reference>
<sequence>MMMTSQRIKVERMKFAACMTCLLCNKLFREATTISECLHSFCRKCIYKKIADQNLRCCPVCNVDLGCAPRDKIRADHNLQDLRVKLFSCERKKAEESEAFPSVPLPTKRKERCLSSLVVRKPRLQSHSGVIVRRGKSMASKILDEQEVPCMKAPDIVVQDDKRDDFHEIETSSKIAQIRMQNFSNTNSSFQHMRSEVSEDNAEAWKVTADLWKPLNCLMDRMRKREFNFIIQGNAVKAAPEDSHENEAHLATPEVKDDCNNVEVHSDGNGNDSALVPSVASDNQEGDAPLPQISSCYLRVMDGSLPVSFIKKYLMRKLDLASEAEVEISLGGNPVLSTLQLHNLVDFWLHTLPTSDRIKASVGSTVENVVMVLSYGRKVQPRLKVFW</sequence>
<dbReference type="InterPro" id="IPR013083">
    <property type="entry name" value="Znf_RING/FYVE/PHD"/>
</dbReference>
<dbReference type="InterPro" id="IPR044807">
    <property type="entry name" value="DRIP1-like"/>
</dbReference>
<dbReference type="Pfam" id="PF13923">
    <property type="entry name" value="zf-C3HC4_2"/>
    <property type="match status" value="1"/>
</dbReference>
<gene>
    <name evidence="7" type="ORF">O6P43_003282</name>
</gene>
<dbReference type="PROSITE" id="PS00518">
    <property type="entry name" value="ZF_RING_1"/>
    <property type="match status" value="1"/>
</dbReference>
<keyword evidence="1" id="KW-0479">Metal-binding</keyword>
<dbReference type="GO" id="GO:0008270">
    <property type="term" value="F:zinc ion binding"/>
    <property type="evidence" value="ECO:0007669"/>
    <property type="project" value="UniProtKB-KW"/>
</dbReference>
<evidence type="ECO:0000259" key="6">
    <source>
        <dbReference type="PROSITE" id="PS50089"/>
    </source>
</evidence>
<dbReference type="AlphaFoldDB" id="A0AAD7QEU5"/>
<evidence type="ECO:0000256" key="5">
    <source>
        <dbReference type="SAM" id="MobiDB-lite"/>
    </source>
</evidence>
<dbReference type="SUPFAM" id="SSF57850">
    <property type="entry name" value="RING/U-box"/>
    <property type="match status" value="1"/>
</dbReference>
<proteinExistence type="predicted"/>